<evidence type="ECO:0000256" key="6">
    <source>
        <dbReference type="ARBA" id="ARBA00023239"/>
    </source>
</evidence>
<gene>
    <name evidence="11" type="ORF">BN2476_960135</name>
</gene>
<sequence length="167" mass="17644">MDMTTADLCDSHEALFESGSLRVLTPMFQQYGGAKRFCGPAVTVKVFEENGLIRDVLNTEGGRRVLVVDGGGSLRCALVGGNLGEIAVARGWAGVLVFGGVRDREEMSQCDVGIAAIGMNPRRCARGSGGQRDVTVALPGATVRPAEWIYADLDGVLVSGSELKWKG</sequence>
<dbReference type="PANTHER" id="PTHR33254:SF4">
    <property type="entry name" value="4-HYDROXY-4-METHYL-2-OXOGLUTARATE ALDOLASE 3-RELATED"/>
    <property type="match status" value="1"/>
</dbReference>
<dbReference type="EMBL" id="CYGY02000096">
    <property type="protein sequence ID" value="SIT50984.1"/>
    <property type="molecule type" value="Genomic_DNA"/>
</dbReference>
<reference evidence="11" key="1">
    <citation type="submission" date="2016-12" db="EMBL/GenBank/DDBJ databases">
        <authorList>
            <person name="Moulin L."/>
        </authorList>
    </citation>
    <scope>NUCLEOTIDE SEQUENCE [LARGE SCALE GENOMIC DNA]</scope>
    <source>
        <strain evidence="11">STM 7183</strain>
    </source>
</reference>
<name>A0A1N7SUE4_9BURK</name>
<evidence type="ECO:0000256" key="3">
    <source>
        <dbReference type="ARBA" id="ARBA00008621"/>
    </source>
</evidence>
<evidence type="ECO:0000256" key="8">
    <source>
        <dbReference type="ARBA" id="ARBA00047973"/>
    </source>
</evidence>
<keyword evidence="9" id="KW-0460">Magnesium</keyword>
<evidence type="ECO:0000313" key="11">
    <source>
        <dbReference type="EMBL" id="SIT50984.1"/>
    </source>
</evidence>
<dbReference type="SUPFAM" id="SSF89562">
    <property type="entry name" value="RraA-like"/>
    <property type="match status" value="1"/>
</dbReference>
<evidence type="ECO:0000313" key="12">
    <source>
        <dbReference type="Proteomes" id="UP000195569"/>
    </source>
</evidence>
<dbReference type="GO" id="GO:0008948">
    <property type="term" value="F:oxaloacetate decarboxylase activity"/>
    <property type="evidence" value="ECO:0007669"/>
    <property type="project" value="UniProtKB-EC"/>
</dbReference>
<comment type="catalytic activity">
    <reaction evidence="8 10">
        <text>oxaloacetate + H(+) = pyruvate + CO2</text>
        <dbReference type="Rhea" id="RHEA:15641"/>
        <dbReference type="ChEBI" id="CHEBI:15361"/>
        <dbReference type="ChEBI" id="CHEBI:15378"/>
        <dbReference type="ChEBI" id="CHEBI:16452"/>
        <dbReference type="ChEBI" id="CHEBI:16526"/>
        <dbReference type="EC" id="4.1.1.112"/>
    </reaction>
</comment>
<dbReference type="Proteomes" id="UP000195569">
    <property type="component" value="Unassembled WGS sequence"/>
</dbReference>
<comment type="caution">
    <text evidence="11">The sequence shown here is derived from an EMBL/GenBank/DDBJ whole genome shotgun (WGS) entry which is preliminary data.</text>
</comment>
<dbReference type="RefSeq" id="WP_087739557.1">
    <property type="nucleotide sequence ID" value="NZ_CYGY02000096.1"/>
</dbReference>
<comment type="subunit">
    <text evidence="4 10">Homotrimer.</text>
</comment>
<dbReference type="InterPro" id="IPR010203">
    <property type="entry name" value="RraA"/>
</dbReference>
<dbReference type="GO" id="GO:0046872">
    <property type="term" value="F:metal ion binding"/>
    <property type="evidence" value="ECO:0007669"/>
    <property type="project" value="UniProtKB-KW"/>
</dbReference>
<dbReference type="EC" id="4.1.1.112" evidence="10"/>
<keyword evidence="12" id="KW-1185">Reference proteome</keyword>
<evidence type="ECO:0000256" key="1">
    <source>
        <dbReference type="ARBA" id="ARBA00001342"/>
    </source>
</evidence>
<feature type="binding site" evidence="9">
    <location>
        <position position="102"/>
    </location>
    <ligand>
        <name>substrate</name>
    </ligand>
</feature>
<comment type="cofactor">
    <cofactor evidence="2 10">
        <name>a divalent metal cation</name>
        <dbReference type="ChEBI" id="CHEBI:60240"/>
    </cofactor>
</comment>
<dbReference type="GO" id="GO:0008428">
    <property type="term" value="F:ribonuclease inhibitor activity"/>
    <property type="evidence" value="ECO:0007669"/>
    <property type="project" value="InterPro"/>
</dbReference>
<evidence type="ECO:0000256" key="9">
    <source>
        <dbReference type="PIRSR" id="PIRSR605493-1"/>
    </source>
</evidence>
<proteinExistence type="inferred from homology"/>
<evidence type="ECO:0000256" key="10">
    <source>
        <dbReference type="RuleBase" id="RU004338"/>
    </source>
</evidence>
<comment type="similarity">
    <text evidence="3 10">Belongs to the class II aldolase/RraA-like family.</text>
</comment>
<dbReference type="NCBIfam" id="NF006875">
    <property type="entry name" value="PRK09372.1"/>
    <property type="match status" value="1"/>
</dbReference>
<dbReference type="OrthoDB" id="943692at2"/>
<dbReference type="InterPro" id="IPR005493">
    <property type="entry name" value="RraA/RraA-like"/>
</dbReference>
<evidence type="ECO:0000256" key="7">
    <source>
        <dbReference type="ARBA" id="ARBA00025046"/>
    </source>
</evidence>
<keyword evidence="5 9" id="KW-0479">Metal-binding</keyword>
<comment type="cofactor">
    <cofactor evidence="9">
        <name>Mg(2+)</name>
        <dbReference type="ChEBI" id="CHEBI:18420"/>
    </cofactor>
</comment>
<accession>A0A1N7SUE4</accession>
<dbReference type="PANTHER" id="PTHR33254">
    <property type="entry name" value="4-HYDROXY-4-METHYL-2-OXOGLUTARATE ALDOLASE 3-RELATED"/>
    <property type="match status" value="1"/>
</dbReference>
<protein>
    <recommendedName>
        <fullName evidence="10">4-hydroxy-4-methyl-2-oxoglutarate aldolase</fullName>
        <shortName evidence="10">HMG aldolase</shortName>
        <ecNumber evidence="10">4.1.1.112</ecNumber>
        <ecNumber evidence="10">4.1.3.17</ecNumber>
    </recommendedName>
    <alternativeName>
        <fullName evidence="10">Oxaloacetate decarboxylase</fullName>
    </alternativeName>
</protein>
<dbReference type="NCBIfam" id="TIGR01935">
    <property type="entry name" value="NOT-MenG"/>
    <property type="match status" value="1"/>
</dbReference>
<dbReference type="InterPro" id="IPR036704">
    <property type="entry name" value="RraA/RraA-like_sf"/>
</dbReference>
<organism evidence="11 12">
    <name type="scientific">Paraburkholderia piptadeniae</name>
    <dbReference type="NCBI Taxonomy" id="1701573"/>
    <lineage>
        <taxon>Bacteria</taxon>
        <taxon>Pseudomonadati</taxon>
        <taxon>Pseudomonadota</taxon>
        <taxon>Betaproteobacteria</taxon>
        <taxon>Burkholderiales</taxon>
        <taxon>Burkholderiaceae</taxon>
        <taxon>Paraburkholderia</taxon>
    </lineage>
</organism>
<comment type="catalytic activity">
    <reaction evidence="1 10">
        <text>4-hydroxy-4-methyl-2-oxoglutarate = 2 pyruvate</text>
        <dbReference type="Rhea" id="RHEA:22748"/>
        <dbReference type="ChEBI" id="CHEBI:15361"/>
        <dbReference type="ChEBI" id="CHEBI:58276"/>
        <dbReference type="EC" id="4.1.3.17"/>
    </reaction>
</comment>
<keyword evidence="6 10" id="KW-0456">Lyase</keyword>
<dbReference type="CDD" id="cd16841">
    <property type="entry name" value="RraA_family"/>
    <property type="match status" value="1"/>
</dbReference>
<dbReference type="GO" id="GO:0051252">
    <property type="term" value="P:regulation of RNA metabolic process"/>
    <property type="evidence" value="ECO:0007669"/>
    <property type="project" value="InterPro"/>
</dbReference>
<evidence type="ECO:0000256" key="4">
    <source>
        <dbReference type="ARBA" id="ARBA00011233"/>
    </source>
</evidence>
<dbReference type="AlphaFoldDB" id="A0A1N7SUE4"/>
<feature type="binding site" evidence="9">
    <location>
        <begin position="80"/>
        <end position="83"/>
    </location>
    <ligand>
        <name>substrate</name>
    </ligand>
</feature>
<evidence type="ECO:0000256" key="5">
    <source>
        <dbReference type="ARBA" id="ARBA00022723"/>
    </source>
</evidence>
<feature type="binding site" evidence="9">
    <location>
        <position position="103"/>
    </location>
    <ligand>
        <name>Mg(2+)</name>
        <dbReference type="ChEBI" id="CHEBI:18420"/>
    </ligand>
</feature>
<comment type="function">
    <text evidence="7 10">Catalyzes the aldol cleavage of 4-hydroxy-4-methyl-2-oxoglutarate (HMG) into 2 molecules of pyruvate. Also contains a secondary oxaloacetate (OAA) decarboxylase activity due to the common pyruvate enolate transition state formed following C-C bond cleavage in the retro-aldol and decarboxylation reactions.</text>
</comment>
<evidence type="ECO:0000256" key="2">
    <source>
        <dbReference type="ARBA" id="ARBA00001968"/>
    </source>
</evidence>
<dbReference type="Gene3D" id="3.50.30.40">
    <property type="entry name" value="Ribonuclease E inhibitor RraA/RraA-like"/>
    <property type="match status" value="1"/>
</dbReference>
<dbReference type="GO" id="GO:0047443">
    <property type="term" value="F:4-hydroxy-4-methyl-2-oxoglutarate aldolase activity"/>
    <property type="evidence" value="ECO:0007669"/>
    <property type="project" value="UniProtKB-EC"/>
</dbReference>
<dbReference type="Pfam" id="PF03737">
    <property type="entry name" value="RraA-like"/>
    <property type="match status" value="1"/>
</dbReference>
<dbReference type="EC" id="4.1.3.17" evidence="10"/>